<dbReference type="Proteomes" id="UP000501568">
    <property type="component" value="Chromosome"/>
</dbReference>
<reference evidence="7 8" key="1">
    <citation type="submission" date="2020-02" db="EMBL/GenBank/DDBJ databases">
        <authorList>
            <person name="Zheng R.K."/>
            <person name="Sun C.M."/>
        </authorList>
    </citation>
    <scope>NUCLEOTIDE SEQUENCE [LARGE SCALE GENOMIC DNA]</scope>
    <source>
        <strain evidence="8">zrk23</strain>
    </source>
</reference>
<dbReference type="InterPro" id="IPR003782">
    <property type="entry name" value="SCO1/SenC"/>
</dbReference>
<keyword evidence="5" id="KW-0732">Signal</keyword>
<dbReference type="Pfam" id="PF02630">
    <property type="entry name" value="SCO1-SenC"/>
    <property type="match status" value="1"/>
</dbReference>
<dbReference type="PROSITE" id="PS51352">
    <property type="entry name" value="THIOREDOXIN_2"/>
    <property type="match status" value="1"/>
</dbReference>
<dbReference type="EMBL" id="CP049109">
    <property type="protein sequence ID" value="QIG78529.1"/>
    <property type="molecule type" value="Genomic_DNA"/>
</dbReference>
<protein>
    <submittedName>
        <fullName evidence="7">SCO family protein</fullName>
    </submittedName>
</protein>
<evidence type="ECO:0000313" key="8">
    <source>
        <dbReference type="Proteomes" id="UP000501568"/>
    </source>
</evidence>
<keyword evidence="2 3" id="KW-0186">Copper</keyword>
<feature type="binding site" evidence="3">
    <location>
        <position position="71"/>
    </location>
    <ligand>
        <name>Cu cation</name>
        <dbReference type="ChEBI" id="CHEBI:23378"/>
    </ligand>
</feature>
<gene>
    <name evidence="7" type="ORF">G5C33_01115</name>
</gene>
<dbReference type="CDD" id="cd02968">
    <property type="entry name" value="SCO"/>
    <property type="match status" value="1"/>
</dbReference>
<dbReference type="KEGG" id="spzr:G5C33_01115"/>
<evidence type="ECO:0000313" key="7">
    <source>
        <dbReference type="EMBL" id="QIG78529.1"/>
    </source>
</evidence>
<comment type="similarity">
    <text evidence="1">Belongs to the SCO1/2 family.</text>
</comment>
<evidence type="ECO:0000256" key="1">
    <source>
        <dbReference type="ARBA" id="ARBA00010996"/>
    </source>
</evidence>
<feature type="chain" id="PRO_5026005761" evidence="5">
    <location>
        <begin position="27"/>
        <end position="198"/>
    </location>
</feature>
<feature type="binding site" evidence="3">
    <location>
        <position position="75"/>
    </location>
    <ligand>
        <name>Cu cation</name>
        <dbReference type="ChEBI" id="CHEBI:23378"/>
    </ligand>
</feature>
<keyword evidence="3" id="KW-0479">Metal-binding</keyword>
<evidence type="ECO:0000259" key="6">
    <source>
        <dbReference type="PROSITE" id="PS51352"/>
    </source>
</evidence>
<dbReference type="InterPro" id="IPR036249">
    <property type="entry name" value="Thioredoxin-like_sf"/>
</dbReference>
<dbReference type="FunFam" id="3.40.30.10:FF:000013">
    <property type="entry name" value="Blast:Protein SCO1 homolog, mitochondrial"/>
    <property type="match status" value="1"/>
</dbReference>
<dbReference type="GO" id="GO:0046872">
    <property type="term" value="F:metal ion binding"/>
    <property type="evidence" value="ECO:0007669"/>
    <property type="project" value="UniProtKB-KW"/>
</dbReference>
<evidence type="ECO:0000256" key="5">
    <source>
        <dbReference type="SAM" id="SignalP"/>
    </source>
</evidence>
<proteinExistence type="inferred from homology"/>
<feature type="binding site" evidence="3">
    <location>
        <position position="163"/>
    </location>
    <ligand>
        <name>Cu cation</name>
        <dbReference type="ChEBI" id="CHEBI:23378"/>
    </ligand>
</feature>
<feature type="signal peptide" evidence="5">
    <location>
        <begin position="1"/>
        <end position="26"/>
    </location>
</feature>
<accession>A0A6G6Y0V2</accession>
<dbReference type="PROSITE" id="PS51257">
    <property type="entry name" value="PROKAR_LIPOPROTEIN"/>
    <property type="match status" value="1"/>
</dbReference>
<evidence type="ECO:0000256" key="4">
    <source>
        <dbReference type="PIRSR" id="PIRSR603782-2"/>
    </source>
</evidence>
<dbReference type="PANTHER" id="PTHR12151">
    <property type="entry name" value="ELECTRON TRANSPORT PROTIN SCO1/SENC FAMILY MEMBER"/>
    <property type="match status" value="1"/>
</dbReference>
<sequence length="198" mass="21639">MSGRAMNRLFFLFFAAVLTASLSACGNGADAPLAGASIGGSFTLQNQDGETVQESDFAGKYRIIYFGYTHCPDVCPLDMQNIAAGLKLLDKEHPRLSDRIVPIFITVDPARDDVAAVSQFVTAFDDRIVGLTGTPEQIADVTEKYAVWYQKQETGNENYLMNHSRATYLMGPENQPIALVPADESPQAVAETLVKWVQ</sequence>
<dbReference type="SUPFAM" id="SSF52833">
    <property type="entry name" value="Thioredoxin-like"/>
    <property type="match status" value="1"/>
</dbReference>
<evidence type="ECO:0000256" key="2">
    <source>
        <dbReference type="ARBA" id="ARBA00023008"/>
    </source>
</evidence>
<dbReference type="Gene3D" id="3.40.30.10">
    <property type="entry name" value="Glutaredoxin"/>
    <property type="match status" value="1"/>
</dbReference>
<dbReference type="AlphaFoldDB" id="A0A6G6Y0V2"/>
<keyword evidence="8" id="KW-1185">Reference proteome</keyword>
<dbReference type="PANTHER" id="PTHR12151:SF25">
    <property type="entry name" value="LINALOOL DEHYDRATASE_ISOMERASE DOMAIN-CONTAINING PROTEIN"/>
    <property type="match status" value="1"/>
</dbReference>
<feature type="disulfide bond" description="Redox-active" evidence="4">
    <location>
        <begin position="71"/>
        <end position="75"/>
    </location>
</feature>
<organism evidence="7 8">
    <name type="scientific">Stakelama tenebrarum</name>
    <dbReference type="NCBI Taxonomy" id="2711215"/>
    <lineage>
        <taxon>Bacteria</taxon>
        <taxon>Pseudomonadati</taxon>
        <taxon>Pseudomonadota</taxon>
        <taxon>Alphaproteobacteria</taxon>
        <taxon>Sphingomonadales</taxon>
        <taxon>Sphingomonadaceae</taxon>
        <taxon>Stakelama</taxon>
    </lineage>
</organism>
<feature type="domain" description="Thioredoxin" evidence="6">
    <location>
        <begin position="33"/>
        <end position="198"/>
    </location>
</feature>
<keyword evidence="4" id="KW-1015">Disulfide bond</keyword>
<evidence type="ECO:0000256" key="3">
    <source>
        <dbReference type="PIRSR" id="PIRSR603782-1"/>
    </source>
</evidence>
<dbReference type="InterPro" id="IPR013766">
    <property type="entry name" value="Thioredoxin_domain"/>
</dbReference>
<name>A0A6G6Y0V2_9SPHN</name>